<dbReference type="InterPro" id="IPR000049">
    <property type="entry name" value="ET-Flavoprotein_bsu_CS"/>
</dbReference>
<proteinExistence type="inferred from homology"/>
<dbReference type="PROSITE" id="PS01065">
    <property type="entry name" value="ETF_BETA"/>
    <property type="match status" value="1"/>
</dbReference>
<dbReference type="InterPro" id="IPR014729">
    <property type="entry name" value="Rossmann-like_a/b/a_fold"/>
</dbReference>
<name>X0TSN2_9ZZZZ</name>
<dbReference type="EMBL" id="BARS01007159">
    <property type="protein sequence ID" value="GAF79150.1"/>
    <property type="molecule type" value="Genomic_DNA"/>
</dbReference>
<dbReference type="Gene3D" id="3.40.50.620">
    <property type="entry name" value="HUPs"/>
    <property type="match status" value="1"/>
</dbReference>
<dbReference type="PIRSF" id="PIRSF000090">
    <property type="entry name" value="Beta-ETF"/>
    <property type="match status" value="1"/>
</dbReference>
<gene>
    <name evidence="3" type="ORF">S01H1_13840</name>
</gene>
<comment type="caution">
    <text evidence="3">The sequence shown here is derived from an EMBL/GenBank/DDBJ whole genome shotgun (WGS) entry which is preliminary data.</text>
</comment>
<feature type="non-terminal residue" evidence="3">
    <location>
        <position position="257"/>
    </location>
</feature>
<dbReference type="PANTHER" id="PTHR21294:SF17">
    <property type="entry name" value="PROTEIN FIXA"/>
    <property type="match status" value="1"/>
</dbReference>
<dbReference type="PANTHER" id="PTHR21294">
    <property type="entry name" value="ELECTRON TRANSFER FLAVOPROTEIN BETA-SUBUNIT"/>
    <property type="match status" value="1"/>
</dbReference>
<dbReference type="GO" id="GO:0009055">
    <property type="term" value="F:electron transfer activity"/>
    <property type="evidence" value="ECO:0007669"/>
    <property type="project" value="InterPro"/>
</dbReference>
<dbReference type="AlphaFoldDB" id="X0TSN2"/>
<dbReference type="SUPFAM" id="SSF52402">
    <property type="entry name" value="Adenine nucleotide alpha hydrolases-like"/>
    <property type="match status" value="1"/>
</dbReference>
<dbReference type="Pfam" id="PF01012">
    <property type="entry name" value="ETF"/>
    <property type="match status" value="1"/>
</dbReference>
<dbReference type="InterPro" id="IPR012255">
    <property type="entry name" value="ETF_b"/>
</dbReference>
<dbReference type="InterPro" id="IPR014730">
    <property type="entry name" value="ETF_a/b_N"/>
</dbReference>
<organism evidence="3">
    <name type="scientific">marine sediment metagenome</name>
    <dbReference type="NCBI Taxonomy" id="412755"/>
    <lineage>
        <taxon>unclassified sequences</taxon>
        <taxon>metagenomes</taxon>
        <taxon>ecological metagenomes</taxon>
    </lineage>
</organism>
<sequence length="257" mass="28211">MNIVVCLKQVPGTTQVKINPETNSLVREGIENIINPFDTYALEEGVRLREKYGGKVTVMTMGPSQAEAALREAISLGADEVILLSDRAFAVADTWATAYTISRAVVKISDFDLIICGRQTIDGDTGQVGPELAEMLEIPFVAYVSNIEEMDDKLLRVRRMVEEGHEIIETALPAVITVAKEINVPRLPSLRGIMKSKSATITTWTIDDLDVSEDMVGLAGSSTQVIKVFFPQRVSQAEMLEGDLNTKVDKLIDRLKG</sequence>
<evidence type="ECO:0000313" key="3">
    <source>
        <dbReference type="EMBL" id="GAF79150.1"/>
    </source>
</evidence>
<evidence type="ECO:0000259" key="2">
    <source>
        <dbReference type="SMART" id="SM00893"/>
    </source>
</evidence>
<reference evidence="3" key="1">
    <citation type="journal article" date="2014" name="Front. Microbiol.">
        <title>High frequency of phylogenetically diverse reductive dehalogenase-homologous genes in deep subseafloor sedimentary metagenomes.</title>
        <authorList>
            <person name="Kawai M."/>
            <person name="Futagami T."/>
            <person name="Toyoda A."/>
            <person name="Takaki Y."/>
            <person name="Nishi S."/>
            <person name="Hori S."/>
            <person name="Arai W."/>
            <person name="Tsubouchi T."/>
            <person name="Morono Y."/>
            <person name="Uchiyama I."/>
            <person name="Ito T."/>
            <person name="Fujiyama A."/>
            <person name="Inagaki F."/>
            <person name="Takami H."/>
        </authorList>
    </citation>
    <scope>NUCLEOTIDE SEQUENCE</scope>
    <source>
        <strain evidence="3">Expedition CK06-06</strain>
    </source>
</reference>
<comment type="similarity">
    <text evidence="1">Belongs to the ETF beta-subunit/FixA family.</text>
</comment>
<feature type="domain" description="Electron transfer flavoprotein alpha/beta-subunit N-terminal" evidence="2">
    <location>
        <begin position="22"/>
        <end position="213"/>
    </location>
</feature>
<dbReference type="CDD" id="cd01714">
    <property type="entry name" value="ETF_beta"/>
    <property type="match status" value="1"/>
</dbReference>
<protein>
    <recommendedName>
        <fullName evidence="2">Electron transfer flavoprotein alpha/beta-subunit N-terminal domain-containing protein</fullName>
    </recommendedName>
</protein>
<dbReference type="InterPro" id="IPR033948">
    <property type="entry name" value="ETF_beta_N"/>
</dbReference>
<evidence type="ECO:0000256" key="1">
    <source>
        <dbReference type="ARBA" id="ARBA00007557"/>
    </source>
</evidence>
<dbReference type="SMART" id="SM00893">
    <property type="entry name" value="ETF"/>
    <property type="match status" value="1"/>
</dbReference>
<accession>X0TSN2</accession>